<dbReference type="PANTHER" id="PTHR30448">
    <property type="entry name" value="RNASE ADAPTER PROTEIN RAPZ"/>
    <property type="match status" value="1"/>
</dbReference>
<proteinExistence type="predicted"/>
<dbReference type="InterPro" id="IPR005337">
    <property type="entry name" value="RapZ-like"/>
</dbReference>
<gene>
    <name evidence="2" type="ORF">METZ01_LOCUS512922</name>
</gene>
<organism evidence="2">
    <name type="scientific">marine metagenome</name>
    <dbReference type="NCBI Taxonomy" id="408172"/>
    <lineage>
        <taxon>unclassified sequences</taxon>
        <taxon>metagenomes</taxon>
        <taxon>ecological metagenomes</taxon>
    </lineage>
</organism>
<dbReference type="PANTHER" id="PTHR30448:SF0">
    <property type="entry name" value="RNASE ADAPTER PROTEIN RAPZ"/>
    <property type="match status" value="1"/>
</dbReference>
<dbReference type="InterPro" id="IPR053931">
    <property type="entry name" value="RapZ_C"/>
</dbReference>
<accession>A0A383EVF1</accession>
<evidence type="ECO:0000259" key="1">
    <source>
        <dbReference type="Pfam" id="PF22740"/>
    </source>
</evidence>
<feature type="domain" description="RapZ C-terminal" evidence="1">
    <location>
        <begin position="1"/>
        <end position="100"/>
    </location>
</feature>
<dbReference type="EMBL" id="UINC01228660">
    <property type="protein sequence ID" value="SVE60068.1"/>
    <property type="molecule type" value="Genomic_DNA"/>
</dbReference>
<sequence>VFDLRCLPNPHWNPELCGLTGLDPKVAHFLDAQPQFALMYEDILAFLKHWIPEYLNTNRSYLTVALGCTGGQHRSVYMTEKLAKELRNFYELLQTRHNELATHVTKTS</sequence>
<dbReference type="Pfam" id="PF22740">
    <property type="entry name" value="PapZ_C"/>
    <property type="match status" value="1"/>
</dbReference>
<dbReference type="AlphaFoldDB" id="A0A383EVF1"/>
<name>A0A383EVF1_9ZZZZ</name>
<feature type="non-terminal residue" evidence="2">
    <location>
        <position position="1"/>
    </location>
</feature>
<reference evidence="2" key="1">
    <citation type="submission" date="2018-05" db="EMBL/GenBank/DDBJ databases">
        <authorList>
            <person name="Lanie J.A."/>
            <person name="Ng W.-L."/>
            <person name="Kazmierczak K.M."/>
            <person name="Andrzejewski T.M."/>
            <person name="Davidsen T.M."/>
            <person name="Wayne K.J."/>
            <person name="Tettelin H."/>
            <person name="Glass J.I."/>
            <person name="Rusch D."/>
            <person name="Podicherti R."/>
            <person name="Tsui H.-C.T."/>
            <person name="Winkler M.E."/>
        </authorList>
    </citation>
    <scope>NUCLEOTIDE SEQUENCE</scope>
</reference>
<evidence type="ECO:0000313" key="2">
    <source>
        <dbReference type="EMBL" id="SVE60068.1"/>
    </source>
</evidence>
<protein>
    <recommendedName>
        <fullName evidence="1">RapZ C-terminal domain-containing protein</fullName>
    </recommendedName>
</protein>
<dbReference type="GO" id="GO:0005524">
    <property type="term" value="F:ATP binding"/>
    <property type="evidence" value="ECO:0007669"/>
    <property type="project" value="InterPro"/>
</dbReference>